<dbReference type="AlphaFoldDB" id="A0A2P2NLN8"/>
<organism evidence="2">
    <name type="scientific">Rhizophora mucronata</name>
    <name type="common">Asiatic mangrove</name>
    <dbReference type="NCBI Taxonomy" id="61149"/>
    <lineage>
        <taxon>Eukaryota</taxon>
        <taxon>Viridiplantae</taxon>
        <taxon>Streptophyta</taxon>
        <taxon>Embryophyta</taxon>
        <taxon>Tracheophyta</taxon>
        <taxon>Spermatophyta</taxon>
        <taxon>Magnoliopsida</taxon>
        <taxon>eudicotyledons</taxon>
        <taxon>Gunneridae</taxon>
        <taxon>Pentapetalae</taxon>
        <taxon>rosids</taxon>
        <taxon>fabids</taxon>
        <taxon>Malpighiales</taxon>
        <taxon>Rhizophoraceae</taxon>
        <taxon>Rhizophora</taxon>
    </lineage>
</organism>
<name>A0A2P2NLN8_RHIMU</name>
<proteinExistence type="predicted"/>
<dbReference type="EMBL" id="GGEC01062881">
    <property type="protein sequence ID" value="MBX43365.1"/>
    <property type="molecule type" value="Transcribed_RNA"/>
</dbReference>
<keyword evidence="1" id="KW-0472">Membrane</keyword>
<accession>A0A2P2NLN8</accession>
<feature type="transmembrane region" description="Helical" evidence="1">
    <location>
        <begin position="6"/>
        <end position="26"/>
    </location>
</feature>
<sequence>MVCAGLLLIFFKSIFVTMKLVIYLLFCRYNLNLLLQLSFWF</sequence>
<keyword evidence="1" id="KW-1133">Transmembrane helix</keyword>
<keyword evidence="1" id="KW-0812">Transmembrane</keyword>
<protein>
    <submittedName>
        <fullName evidence="2">Uncharacterized protein</fullName>
    </submittedName>
</protein>
<evidence type="ECO:0000313" key="2">
    <source>
        <dbReference type="EMBL" id="MBX43365.1"/>
    </source>
</evidence>
<reference evidence="2" key="1">
    <citation type="submission" date="2018-02" db="EMBL/GenBank/DDBJ databases">
        <title>Rhizophora mucronata_Transcriptome.</title>
        <authorList>
            <person name="Meera S.P."/>
            <person name="Sreeshan A."/>
            <person name="Augustine A."/>
        </authorList>
    </citation>
    <scope>NUCLEOTIDE SEQUENCE</scope>
    <source>
        <tissue evidence="2">Leaf</tissue>
    </source>
</reference>
<evidence type="ECO:0000256" key="1">
    <source>
        <dbReference type="SAM" id="Phobius"/>
    </source>
</evidence>